<evidence type="ECO:0000256" key="1">
    <source>
        <dbReference type="SAM" id="MobiDB-lite"/>
    </source>
</evidence>
<dbReference type="Proteomes" id="UP001500212">
    <property type="component" value="Unassembled WGS sequence"/>
</dbReference>
<protein>
    <recommendedName>
        <fullName evidence="4">XRE family transcriptional regulator</fullName>
    </recommendedName>
</protein>
<keyword evidence="3" id="KW-1185">Reference proteome</keyword>
<feature type="compositionally biased region" description="Acidic residues" evidence="1">
    <location>
        <begin position="1"/>
        <end position="10"/>
    </location>
</feature>
<name>A0ABP8TF44_9ACTN</name>
<reference evidence="3" key="1">
    <citation type="journal article" date="2019" name="Int. J. Syst. Evol. Microbiol.">
        <title>The Global Catalogue of Microorganisms (GCM) 10K type strain sequencing project: providing services to taxonomists for standard genome sequencing and annotation.</title>
        <authorList>
            <consortium name="The Broad Institute Genomics Platform"/>
            <consortium name="The Broad Institute Genome Sequencing Center for Infectious Disease"/>
            <person name="Wu L."/>
            <person name="Ma J."/>
        </authorList>
    </citation>
    <scope>NUCLEOTIDE SEQUENCE [LARGE SCALE GENOMIC DNA]</scope>
    <source>
        <strain evidence="3">JCM 17938</strain>
    </source>
</reference>
<feature type="region of interest" description="Disordered" evidence="1">
    <location>
        <begin position="101"/>
        <end position="121"/>
    </location>
</feature>
<proteinExistence type="predicted"/>
<comment type="caution">
    <text evidence="2">The sequence shown here is derived from an EMBL/GenBank/DDBJ whole genome shotgun (WGS) entry which is preliminary data.</text>
</comment>
<gene>
    <name evidence="2" type="ORF">GCM10023195_14100</name>
</gene>
<evidence type="ECO:0008006" key="4">
    <source>
        <dbReference type="Google" id="ProtNLM"/>
    </source>
</evidence>
<evidence type="ECO:0000313" key="3">
    <source>
        <dbReference type="Proteomes" id="UP001500212"/>
    </source>
</evidence>
<sequence length="317" mass="35335">MDVADGEDGVPEISMPGNASRDHSSGATEFSVALRTAIHESGLTLESLRNRLRQRGVSVSTATLSYWQGGRSRPQRPGSIAAVGALERILELPSGALADLLGPRRRRGQTGGGPLSPARLWPDPDPVVTMLGQLDRSSDHRLEWLSVHDVYEVDAHRRPRSLSVRQVVRASGDDVDRVVAVHRAEAATDPPPALGELRYCRRGRARHEAGFVAFEIFFDRVLSRGDTAVVEYEIEFPGDRPIAQFYDRRFRHPVRDYLAVVRFDRRTLPARCYRYDRAGVDVPRHRTAELWVGSSGGVHIMRSGMTGGIIGLEWEWE</sequence>
<feature type="region of interest" description="Disordered" evidence="1">
    <location>
        <begin position="1"/>
        <end position="27"/>
    </location>
</feature>
<organism evidence="2 3">
    <name type="scientific">Actinoallomurus liliacearum</name>
    <dbReference type="NCBI Taxonomy" id="1080073"/>
    <lineage>
        <taxon>Bacteria</taxon>
        <taxon>Bacillati</taxon>
        <taxon>Actinomycetota</taxon>
        <taxon>Actinomycetes</taxon>
        <taxon>Streptosporangiales</taxon>
        <taxon>Thermomonosporaceae</taxon>
        <taxon>Actinoallomurus</taxon>
    </lineage>
</organism>
<accession>A0ABP8TF44</accession>
<dbReference type="EMBL" id="BAABHJ010000003">
    <property type="protein sequence ID" value="GAA4604158.1"/>
    <property type="molecule type" value="Genomic_DNA"/>
</dbReference>
<evidence type="ECO:0000313" key="2">
    <source>
        <dbReference type="EMBL" id="GAA4604158.1"/>
    </source>
</evidence>